<reference evidence="3" key="1">
    <citation type="submission" date="2024-07" db="EMBL/GenBank/DDBJ databases">
        <title>Two chromosome-level genome assemblies of Korean endemic species Abeliophyllum distichum and Forsythia ovata (Oleaceae).</title>
        <authorList>
            <person name="Jang H."/>
        </authorList>
    </citation>
    <scope>NUCLEOTIDE SEQUENCE [LARGE SCALE GENOMIC DNA]</scope>
</reference>
<dbReference type="SUPFAM" id="SSF141562">
    <property type="entry name" value="At5g01610-like"/>
    <property type="match status" value="1"/>
</dbReference>
<dbReference type="InterPro" id="IPR007493">
    <property type="entry name" value="DUF538"/>
</dbReference>
<dbReference type="InterPro" id="IPR036812">
    <property type="entry name" value="NAD(P)_OxRdtase_dom_sf"/>
</dbReference>
<dbReference type="InterPro" id="IPR036758">
    <property type="entry name" value="At5g01610-like"/>
</dbReference>
<keyword evidence="3" id="KW-1185">Reference proteome</keyword>
<dbReference type="PANTHER" id="PTHR31676">
    <property type="entry name" value="T31J12.3 PROTEIN-RELATED"/>
    <property type="match status" value="1"/>
</dbReference>
<evidence type="ECO:0000259" key="1">
    <source>
        <dbReference type="Pfam" id="PF00248"/>
    </source>
</evidence>
<proteinExistence type="predicted"/>
<dbReference type="Pfam" id="PF04398">
    <property type="entry name" value="DUF538"/>
    <property type="match status" value="1"/>
</dbReference>
<dbReference type="Pfam" id="PF00248">
    <property type="entry name" value="Aldo_ket_red"/>
    <property type="match status" value="1"/>
</dbReference>
<dbReference type="Proteomes" id="UP001604277">
    <property type="component" value="Unassembled WGS sequence"/>
</dbReference>
<evidence type="ECO:0000313" key="2">
    <source>
        <dbReference type="EMBL" id="KAL2549254.1"/>
    </source>
</evidence>
<protein>
    <recommendedName>
        <fullName evidence="1">NADP-dependent oxidoreductase domain-containing protein</fullName>
    </recommendedName>
</protein>
<feature type="domain" description="NADP-dependent oxidoreductase" evidence="1">
    <location>
        <begin position="38"/>
        <end position="82"/>
    </location>
</feature>
<accession>A0ABD1WHU2</accession>
<sequence>MAAPATSIAVPVPRIKLGSQGLVVSKQGLGCVGMSATYNPPKPEIDMIKVVHHVVESGITFFDTSDFYGPHTNEVLLGKIPNSSPSSSIYDVLESHGLPIGIFPKGVSNFTLDPTTGNFQLNLLSPAPCDAKFETRVRYDCDITGTIAYGQIANLSGLAAQELFLWLPVKSIRVDVPSSGLIYFDVGVVFKQFSLSFFETPKDCNVLESDDGNSIVLFDDSGRIVETQYVKFVRKRGDNAQRAVA</sequence>
<dbReference type="PANTHER" id="PTHR31676:SF197">
    <property type="entry name" value="DUF538 DOMAIN-CONTAINING PROTEIN"/>
    <property type="match status" value="1"/>
</dbReference>
<organism evidence="2 3">
    <name type="scientific">Forsythia ovata</name>
    <dbReference type="NCBI Taxonomy" id="205694"/>
    <lineage>
        <taxon>Eukaryota</taxon>
        <taxon>Viridiplantae</taxon>
        <taxon>Streptophyta</taxon>
        <taxon>Embryophyta</taxon>
        <taxon>Tracheophyta</taxon>
        <taxon>Spermatophyta</taxon>
        <taxon>Magnoliopsida</taxon>
        <taxon>eudicotyledons</taxon>
        <taxon>Gunneridae</taxon>
        <taxon>Pentapetalae</taxon>
        <taxon>asterids</taxon>
        <taxon>lamiids</taxon>
        <taxon>Lamiales</taxon>
        <taxon>Oleaceae</taxon>
        <taxon>Forsythieae</taxon>
        <taxon>Forsythia</taxon>
    </lineage>
</organism>
<dbReference type="SUPFAM" id="SSF51430">
    <property type="entry name" value="NAD(P)-linked oxidoreductase"/>
    <property type="match status" value="1"/>
</dbReference>
<dbReference type="AlphaFoldDB" id="A0ABD1WHU2"/>
<dbReference type="EMBL" id="JBFOLJ010000003">
    <property type="protein sequence ID" value="KAL2549254.1"/>
    <property type="molecule type" value="Genomic_DNA"/>
</dbReference>
<dbReference type="InterPro" id="IPR023210">
    <property type="entry name" value="NADP_OxRdtase_dom"/>
</dbReference>
<name>A0ABD1WHU2_9LAMI</name>
<comment type="caution">
    <text evidence="2">The sequence shown here is derived from an EMBL/GenBank/DDBJ whole genome shotgun (WGS) entry which is preliminary data.</text>
</comment>
<dbReference type="Gene3D" id="2.30.240.10">
    <property type="entry name" value="At5g01610-like"/>
    <property type="match status" value="1"/>
</dbReference>
<gene>
    <name evidence="2" type="ORF">Fot_10784</name>
</gene>
<dbReference type="FunFam" id="2.30.240.10:FF:000002">
    <property type="entry name" value="Uncharacterized protein At3g07460"/>
    <property type="match status" value="1"/>
</dbReference>
<evidence type="ECO:0000313" key="3">
    <source>
        <dbReference type="Proteomes" id="UP001604277"/>
    </source>
</evidence>